<comment type="subunit">
    <text evidence="3 9">Homodimers and heterodimers.</text>
</comment>
<dbReference type="Gene3D" id="2.30.30.1040">
    <property type="match status" value="1"/>
</dbReference>
<evidence type="ECO:0000256" key="10">
    <source>
        <dbReference type="SAM" id="MobiDB-lite"/>
    </source>
</evidence>
<evidence type="ECO:0000259" key="11">
    <source>
        <dbReference type="PROSITE" id="PS50863"/>
    </source>
</evidence>
<comment type="subcellular location">
    <subcellularLocation>
        <location evidence="1 9">Nucleus</location>
    </subcellularLocation>
</comment>
<proteinExistence type="inferred from homology"/>
<evidence type="ECO:0000256" key="4">
    <source>
        <dbReference type="ARBA" id="ARBA00023015"/>
    </source>
</evidence>
<dbReference type="InterPro" id="IPR053793">
    <property type="entry name" value="PB1-like"/>
</dbReference>
<dbReference type="InParanoid" id="A0A7J7D4G2"/>
<keyword evidence="4 9" id="KW-0805">Transcription regulation</keyword>
<evidence type="ECO:0000256" key="6">
    <source>
        <dbReference type="ARBA" id="ARBA00023163"/>
    </source>
</evidence>
<accession>A0A7J7D4G2</accession>
<feature type="region of interest" description="Disordered" evidence="10">
    <location>
        <begin position="746"/>
        <end position="769"/>
    </location>
</feature>
<feature type="domain" description="TF-B3" evidence="11">
    <location>
        <begin position="122"/>
        <end position="224"/>
    </location>
</feature>
<dbReference type="FunFam" id="2.40.330.10:FF:000001">
    <property type="entry name" value="Auxin response factor"/>
    <property type="match status" value="1"/>
</dbReference>
<dbReference type="Gene3D" id="3.10.20.90">
    <property type="entry name" value="Phosphatidylinositol 3-kinase Catalytic Subunit, Chain A, domain 1"/>
    <property type="match status" value="1"/>
</dbReference>
<dbReference type="Gene3D" id="2.40.330.10">
    <property type="entry name" value="DNA-binding pseudobarrel domain"/>
    <property type="match status" value="1"/>
</dbReference>
<dbReference type="SUPFAM" id="SSF54277">
    <property type="entry name" value="CAD &amp; PB1 domains"/>
    <property type="match status" value="1"/>
</dbReference>
<dbReference type="InterPro" id="IPR044835">
    <property type="entry name" value="ARF_plant"/>
</dbReference>
<dbReference type="InterPro" id="IPR033389">
    <property type="entry name" value="AUX/IAA_dom"/>
</dbReference>
<dbReference type="InterPro" id="IPR010525">
    <property type="entry name" value="ARF_dom"/>
</dbReference>
<sequence>MAAVTDGVDGAGDLYKQLWHACAGPLVTVPRQGELVFYFPQGHIEQVEASTNQVSDRQMPAYDLPAKILCRVVNVRLKAEPATDEVFAQVTLLPEPIQDENNVAKDTTRLLPLPSRSRVFSFCKTLTASDTSTHGGFSVLRRHAEECLPQLDMSGQPPAQDLVAQDLHGNEWRFRHIYRGQPRRHLLQSGWSLFISSKKLVAGDAFIFLRGDNGELRVGVRRALRQQINVPTSVISCHSMHIGILASAWHAISTGTMFTVYYKPRTSPAEFIIPFDKYMESLKSDHSVGMRFKMRFEGEEAPEQRFSGTVTGVEDADHLRWPGSRWRCLKVRWDETYPIYRPERVSPWTLEPAMTPLDPVPACRLRWPHPKLVLPSADSSVYLREGSSKVTLDPSPHDGFTEALENRESLALRGLSNANNGSNSIGWIPLQGDKQTISDCGKRKCGGEDKVHEVMHMKPLSGPQSPHGIYKNSRASVEHNHDNIDHLRKRAFDREEIFKMPMHLQSMTFLNPSFRMCEFSAELPEAEDKLRGVEAVHQPGSQFLSLFPPHPMALGSSPHLQKQEVGTSRRDGNCRLFGISLSSNSPETELAMLCNNPEQQVQKQHTPASDQLQHLRSYQRLEQLECTTIGCEELGSSLQAPNQVSKDVVGKLQGNSYRSCIKVHKQGVALGRSVDLTKFSGYDELVAEFDKIFEFGGELIAADKKWLIVFTDDEGDMMLVGDDPWQEFCCMVRKIFIYTKEEVNRMGGQPSPRAEQNSPTANHWSRSQE</sequence>
<evidence type="ECO:0000256" key="7">
    <source>
        <dbReference type="ARBA" id="ARBA00023242"/>
    </source>
</evidence>
<evidence type="ECO:0000313" key="13">
    <source>
        <dbReference type="EMBL" id="KAF5741211.1"/>
    </source>
</evidence>
<feature type="compositionally biased region" description="Polar residues" evidence="10">
    <location>
        <begin position="754"/>
        <end position="769"/>
    </location>
</feature>
<evidence type="ECO:0000256" key="1">
    <source>
        <dbReference type="ARBA" id="ARBA00004123"/>
    </source>
</evidence>
<dbReference type="SUPFAM" id="SSF101936">
    <property type="entry name" value="DNA-binding pseudobarrel domain"/>
    <property type="match status" value="1"/>
</dbReference>
<reference evidence="13 14" key="1">
    <citation type="journal article" date="2020" name="Nat. Commun.">
        <title>Genome of Tripterygium wilfordii and identification of cytochrome P450 involved in triptolide biosynthesis.</title>
        <authorList>
            <person name="Tu L."/>
            <person name="Su P."/>
            <person name="Zhang Z."/>
            <person name="Gao L."/>
            <person name="Wang J."/>
            <person name="Hu T."/>
            <person name="Zhou J."/>
            <person name="Zhang Y."/>
            <person name="Zhao Y."/>
            <person name="Liu Y."/>
            <person name="Song Y."/>
            <person name="Tong Y."/>
            <person name="Lu Y."/>
            <person name="Yang J."/>
            <person name="Xu C."/>
            <person name="Jia M."/>
            <person name="Peters R.J."/>
            <person name="Huang L."/>
            <person name="Gao W."/>
        </authorList>
    </citation>
    <scope>NUCLEOTIDE SEQUENCE [LARGE SCALE GENOMIC DNA]</scope>
    <source>
        <strain evidence="14">cv. XIE 37</strain>
        <tissue evidence="13">Leaf</tissue>
    </source>
</reference>
<protein>
    <recommendedName>
        <fullName evidence="9">Auxin response factor</fullName>
    </recommendedName>
</protein>
<evidence type="ECO:0000256" key="2">
    <source>
        <dbReference type="ARBA" id="ARBA00007853"/>
    </source>
</evidence>
<dbReference type="GO" id="GO:0009734">
    <property type="term" value="P:auxin-activated signaling pathway"/>
    <property type="evidence" value="ECO:0007669"/>
    <property type="project" value="UniProtKB-KW"/>
</dbReference>
<dbReference type="InterPro" id="IPR015300">
    <property type="entry name" value="DNA-bd_pseudobarrel_sf"/>
</dbReference>
<dbReference type="GO" id="GO:0006355">
    <property type="term" value="P:regulation of DNA-templated transcription"/>
    <property type="evidence" value="ECO:0007669"/>
    <property type="project" value="InterPro"/>
</dbReference>
<dbReference type="Pfam" id="PF02362">
    <property type="entry name" value="B3"/>
    <property type="match status" value="1"/>
</dbReference>
<dbReference type="PANTHER" id="PTHR31384">
    <property type="entry name" value="AUXIN RESPONSE FACTOR 4-RELATED"/>
    <property type="match status" value="1"/>
</dbReference>
<keyword evidence="5 9" id="KW-0238">DNA-binding</keyword>
<dbReference type="PROSITE" id="PS51745">
    <property type="entry name" value="PB1"/>
    <property type="match status" value="1"/>
</dbReference>
<evidence type="ECO:0000256" key="5">
    <source>
        <dbReference type="ARBA" id="ARBA00023125"/>
    </source>
</evidence>
<evidence type="ECO:0000256" key="3">
    <source>
        <dbReference type="ARBA" id="ARBA00011726"/>
    </source>
</evidence>
<dbReference type="PROSITE" id="PS50863">
    <property type="entry name" value="B3"/>
    <property type="match status" value="1"/>
</dbReference>
<comment type="function">
    <text evidence="9">Auxin response factors (ARFs) are transcriptional factors that bind specifically to the DNA sequence 5'-TGTCTC-3' found in the auxin-responsive promoter elements (AuxREs).</text>
</comment>
<dbReference type="SMART" id="SM01019">
    <property type="entry name" value="B3"/>
    <property type="match status" value="1"/>
</dbReference>
<comment type="caution">
    <text evidence="13">The sequence shown here is derived from an EMBL/GenBank/DDBJ whole genome shotgun (WGS) entry which is preliminary data.</text>
</comment>
<dbReference type="FunFam" id="2.30.30.1040:FF:000001">
    <property type="entry name" value="Auxin response factor"/>
    <property type="match status" value="1"/>
</dbReference>
<dbReference type="PANTHER" id="PTHR31384:SF137">
    <property type="entry name" value="AUXIN RESPONSE FACTOR"/>
    <property type="match status" value="1"/>
</dbReference>
<dbReference type="AlphaFoldDB" id="A0A7J7D4G2"/>
<keyword evidence="14" id="KW-1185">Reference proteome</keyword>
<dbReference type="GO" id="GO:0003677">
    <property type="term" value="F:DNA binding"/>
    <property type="evidence" value="ECO:0007669"/>
    <property type="project" value="UniProtKB-KW"/>
</dbReference>
<dbReference type="Pfam" id="PF06507">
    <property type="entry name" value="ARF_AD"/>
    <property type="match status" value="1"/>
</dbReference>
<dbReference type="Pfam" id="PF02309">
    <property type="entry name" value="AUX_IAA"/>
    <property type="match status" value="1"/>
</dbReference>
<evidence type="ECO:0000313" key="14">
    <source>
        <dbReference type="Proteomes" id="UP000593562"/>
    </source>
</evidence>
<evidence type="ECO:0000259" key="12">
    <source>
        <dbReference type="PROSITE" id="PS51745"/>
    </source>
</evidence>
<comment type="similarity">
    <text evidence="2 9">Belongs to the ARF family.</text>
</comment>
<keyword evidence="8 9" id="KW-0927">Auxin signaling pathway</keyword>
<gene>
    <name evidence="13" type="ORF">HS088_TW10G00207</name>
</gene>
<keyword evidence="7 9" id="KW-0539">Nucleus</keyword>
<evidence type="ECO:0000256" key="9">
    <source>
        <dbReference type="RuleBase" id="RU004561"/>
    </source>
</evidence>
<dbReference type="EMBL" id="JAAARO010000010">
    <property type="protein sequence ID" value="KAF5741211.1"/>
    <property type="molecule type" value="Genomic_DNA"/>
</dbReference>
<organism evidence="13 14">
    <name type="scientific">Tripterygium wilfordii</name>
    <name type="common">Thunder God vine</name>
    <dbReference type="NCBI Taxonomy" id="458696"/>
    <lineage>
        <taxon>Eukaryota</taxon>
        <taxon>Viridiplantae</taxon>
        <taxon>Streptophyta</taxon>
        <taxon>Embryophyta</taxon>
        <taxon>Tracheophyta</taxon>
        <taxon>Spermatophyta</taxon>
        <taxon>Magnoliopsida</taxon>
        <taxon>eudicotyledons</taxon>
        <taxon>Gunneridae</taxon>
        <taxon>Pentapetalae</taxon>
        <taxon>rosids</taxon>
        <taxon>fabids</taxon>
        <taxon>Celastrales</taxon>
        <taxon>Celastraceae</taxon>
        <taxon>Tripterygium</taxon>
    </lineage>
</organism>
<dbReference type="FunFam" id="3.10.20.90:FF:000047">
    <property type="entry name" value="Auxin response factor"/>
    <property type="match status" value="1"/>
</dbReference>
<keyword evidence="6 9" id="KW-0804">Transcription</keyword>
<evidence type="ECO:0000256" key="8">
    <source>
        <dbReference type="ARBA" id="ARBA00023294"/>
    </source>
</evidence>
<dbReference type="OrthoDB" id="1912783at2759"/>
<dbReference type="GO" id="GO:0005634">
    <property type="term" value="C:nucleus"/>
    <property type="evidence" value="ECO:0007669"/>
    <property type="project" value="UniProtKB-SubCell"/>
</dbReference>
<dbReference type="InterPro" id="IPR003340">
    <property type="entry name" value="B3_DNA-bd"/>
</dbReference>
<dbReference type="CDD" id="cd10017">
    <property type="entry name" value="B3_DNA"/>
    <property type="match status" value="1"/>
</dbReference>
<feature type="domain" description="PB1" evidence="12">
    <location>
        <begin position="658"/>
        <end position="751"/>
    </location>
</feature>
<name>A0A7J7D4G2_TRIWF</name>
<dbReference type="Proteomes" id="UP000593562">
    <property type="component" value="Unassembled WGS sequence"/>
</dbReference>